<keyword evidence="1" id="KW-0997">Cell inner membrane</keyword>
<dbReference type="AlphaFoldDB" id="A0A1N6QPJ8"/>
<sequence>MTLQPLETLLAAVLVLLLGHLLNRLVPPLSQYNIPAPITGGLLFALGLLLVNSSTGFTLEFDVTLRPVLLLSFFAAVGLSANLSLLRQGGKRLLLFVMVLAPFLVLQNLTGLLIAWTLDLHPLMGLIGGTITLVGGHGTGAAYAERFAEVNNIQAIMELAMTGATIGLVLGGLCGGPLAQWLIRRHRLAGADGHATEPHPSADGDAAPISAASLVPVLAAVLIAVLAGQWLAELVSDAPVTLPSFLWCLLLGVLIRNGGHLVGLRLNDAAIELISGLTLALFLAMTMMALNLANVASLAGPLLLILLGQVVVVLVYGGALVYRAVGRDYESAVMSAAFCGFALGATATAIANMQAIVQKYGPAPQAFLVVPLVGAFLIDLINALVLTGFLSLPGLGG</sequence>
<reference evidence="3 4" key="1">
    <citation type="submission" date="2017-01" db="EMBL/GenBank/DDBJ databases">
        <authorList>
            <person name="Mah S.A."/>
            <person name="Swanson W.J."/>
            <person name="Moy G.W."/>
            <person name="Vacquier V.D."/>
        </authorList>
    </citation>
    <scope>NUCLEOTIDE SEQUENCE [LARGE SCALE GENOMIC DNA]</scope>
    <source>
        <strain evidence="3 4">RU36E</strain>
    </source>
</reference>
<keyword evidence="1" id="KW-0472">Membrane</keyword>
<name>A0A1N6QPJ8_AQUAC</name>
<dbReference type="EMBL" id="FTMP01000002">
    <property type="protein sequence ID" value="SIQ18458.1"/>
    <property type="molecule type" value="Genomic_DNA"/>
</dbReference>
<feature type="transmembrane region" description="Helical" evidence="1">
    <location>
        <begin position="123"/>
        <end position="144"/>
    </location>
</feature>
<gene>
    <name evidence="1" type="primary">gltS</name>
    <name evidence="3" type="ORF">SAMN05878282_102587</name>
</gene>
<evidence type="ECO:0000256" key="2">
    <source>
        <dbReference type="NCBIfam" id="TIGR00210"/>
    </source>
</evidence>
<keyword evidence="1" id="KW-0813">Transport</keyword>
<keyword evidence="1" id="KW-0406">Ion transport</keyword>
<keyword evidence="1" id="KW-0812">Transmembrane</keyword>
<dbReference type="RefSeq" id="WP_076425602.1">
    <property type="nucleotide sequence ID" value="NZ_FTMP01000002.1"/>
</dbReference>
<dbReference type="NCBIfam" id="TIGR00210">
    <property type="entry name" value="gltS"/>
    <property type="match status" value="1"/>
</dbReference>
<evidence type="ECO:0000256" key="1">
    <source>
        <dbReference type="HAMAP-Rule" id="MF_02062"/>
    </source>
</evidence>
<dbReference type="PANTHER" id="PTHR36178">
    <property type="entry name" value="SLR0625 PROTEIN"/>
    <property type="match status" value="1"/>
</dbReference>
<feature type="transmembrane region" description="Helical" evidence="1">
    <location>
        <begin position="63"/>
        <end position="81"/>
    </location>
</feature>
<comment type="subcellular location">
    <subcellularLocation>
        <location evidence="1">Cell inner membrane</location>
        <topology evidence="1">Multi-pass membrane protein</topology>
    </subcellularLocation>
</comment>
<feature type="transmembrane region" description="Helical" evidence="1">
    <location>
        <begin position="334"/>
        <end position="356"/>
    </location>
</feature>
<dbReference type="GO" id="GO:0005886">
    <property type="term" value="C:plasma membrane"/>
    <property type="evidence" value="ECO:0007669"/>
    <property type="project" value="UniProtKB-SubCell"/>
</dbReference>
<proteinExistence type="inferred from homology"/>
<protein>
    <recommendedName>
        <fullName evidence="1 2">Sodium/glutamate symporter</fullName>
    </recommendedName>
</protein>
<feature type="transmembrane region" description="Helical" evidence="1">
    <location>
        <begin position="93"/>
        <end position="116"/>
    </location>
</feature>
<feature type="transmembrane region" description="Helical" evidence="1">
    <location>
        <begin position="211"/>
        <end position="232"/>
    </location>
</feature>
<keyword evidence="1" id="KW-1133">Transmembrane helix</keyword>
<evidence type="ECO:0000313" key="3">
    <source>
        <dbReference type="EMBL" id="SIQ18458.1"/>
    </source>
</evidence>
<keyword evidence="1" id="KW-0029">Amino-acid transport</keyword>
<keyword evidence="1" id="KW-0739">Sodium transport</keyword>
<comment type="function">
    <text evidence="1">Catalyzes the sodium-dependent transport of glutamate.</text>
</comment>
<feature type="transmembrane region" description="Helical" evidence="1">
    <location>
        <begin position="238"/>
        <end position="257"/>
    </location>
</feature>
<feature type="transmembrane region" description="Helical" evidence="1">
    <location>
        <begin position="34"/>
        <end position="51"/>
    </location>
</feature>
<dbReference type="HAMAP" id="MF_02062">
    <property type="entry name" value="GltS"/>
    <property type="match status" value="1"/>
</dbReference>
<feature type="transmembrane region" description="Helical" evidence="1">
    <location>
        <begin position="302"/>
        <end position="322"/>
    </location>
</feature>
<keyword evidence="1" id="KW-0915">Sodium</keyword>
<keyword evidence="1" id="KW-0769">Symport</keyword>
<comment type="similarity">
    <text evidence="1">Belongs to the glutamate:Na(+) symporter (ESS) (TC 2.A.27) family.</text>
</comment>
<feature type="transmembrane region" description="Helical" evidence="1">
    <location>
        <begin position="156"/>
        <end position="179"/>
    </location>
</feature>
<dbReference type="GO" id="GO:0015501">
    <property type="term" value="F:glutamate:sodium symporter activity"/>
    <property type="evidence" value="ECO:0007669"/>
    <property type="project" value="UniProtKB-UniRule"/>
</dbReference>
<keyword evidence="1" id="KW-1003">Cell membrane</keyword>
<accession>A0A1N6QPJ8</accession>
<dbReference type="Proteomes" id="UP000185841">
    <property type="component" value="Unassembled WGS sequence"/>
</dbReference>
<feature type="transmembrane region" description="Helical" evidence="1">
    <location>
        <begin position="269"/>
        <end position="290"/>
    </location>
</feature>
<dbReference type="Pfam" id="PF03616">
    <property type="entry name" value="Glt_symporter"/>
    <property type="match status" value="1"/>
</dbReference>
<organism evidence="3 4">
    <name type="scientific">Aquipseudomonas alcaligenes</name>
    <name type="common">Pseudomonas alcaligenes</name>
    <dbReference type="NCBI Taxonomy" id="43263"/>
    <lineage>
        <taxon>Bacteria</taxon>
        <taxon>Pseudomonadati</taxon>
        <taxon>Pseudomonadota</taxon>
        <taxon>Gammaproteobacteria</taxon>
        <taxon>Pseudomonadales</taxon>
        <taxon>Pseudomonadaceae</taxon>
        <taxon>Aquipseudomonas</taxon>
    </lineage>
</organism>
<dbReference type="GO" id="GO:0015813">
    <property type="term" value="P:L-glutamate transmembrane transport"/>
    <property type="evidence" value="ECO:0007669"/>
    <property type="project" value="UniProtKB-UniRule"/>
</dbReference>
<dbReference type="InterPro" id="IPR004445">
    <property type="entry name" value="GltS"/>
</dbReference>
<evidence type="ECO:0000313" key="4">
    <source>
        <dbReference type="Proteomes" id="UP000185841"/>
    </source>
</evidence>
<dbReference type="PANTHER" id="PTHR36178:SF1">
    <property type="entry name" value="SODIUM_GLUTAMATE SYMPORTER"/>
    <property type="match status" value="1"/>
</dbReference>
<feature type="transmembrane region" description="Helical" evidence="1">
    <location>
        <begin position="368"/>
        <end position="392"/>
    </location>
</feature>